<keyword evidence="1" id="KW-0560">Oxidoreductase</keyword>
<sequence length="353" mass="40378">MANDTLAKDVRSVPVLDIGALIACVNDAEVQSLADSPPFQTMIAQLQAAATEWGFFYIANHGVKDEELEVFQTSMREFFKLPKDVKKTLQRSATNSRGYFDAELTKNKLDWKEGFDYAGRQEDGALSVDSDIKRMGEDQNQWLDDETLPDFRTSMVEYFARMEHIARRLIMLFALALGEKATFLDQFFQTNGKAANSSFLRLNYYPVAPEPENVMGVHHHTDAGALTVLLQDDVVSSLQVFHRDSQQWYLIPPRKGTFVINIGDMLQVWSNDRFLAPLHRVLANGSSERFSMPFFYNPSYNANVEPLITSTSGEAFKTPHYKPISWYDFRLRRFEGDYADHGEEIQIAHFRVE</sequence>
<dbReference type="InterPro" id="IPR050231">
    <property type="entry name" value="Iron_ascorbate_oxido_reductase"/>
</dbReference>
<dbReference type="GO" id="GO:0016491">
    <property type="term" value="F:oxidoreductase activity"/>
    <property type="evidence" value="ECO:0007669"/>
    <property type="project" value="UniProtKB-KW"/>
</dbReference>
<comment type="similarity">
    <text evidence="1">Belongs to the iron/ascorbate-dependent oxidoreductase family.</text>
</comment>
<evidence type="ECO:0000313" key="4">
    <source>
        <dbReference type="Proteomes" id="UP000794436"/>
    </source>
</evidence>
<evidence type="ECO:0000313" key="3">
    <source>
        <dbReference type="EMBL" id="TMW60125.1"/>
    </source>
</evidence>
<proteinExistence type="inferred from homology"/>
<dbReference type="Proteomes" id="UP000794436">
    <property type="component" value="Unassembled WGS sequence"/>
</dbReference>
<comment type="caution">
    <text evidence="3">The sequence shown here is derived from an EMBL/GenBank/DDBJ whole genome shotgun (WGS) entry which is preliminary data.</text>
</comment>
<dbReference type="PRINTS" id="PR00682">
    <property type="entry name" value="IPNSYNTHASE"/>
</dbReference>
<dbReference type="FunFam" id="2.60.120.330:FF:000012">
    <property type="entry name" value="Gibberellin 20 oxidase 1"/>
    <property type="match status" value="1"/>
</dbReference>
<dbReference type="InterPro" id="IPR026992">
    <property type="entry name" value="DIOX_N"/>
</dbReference>
<dbReference type="InterPro" id="IPR044861">
    <property type="entry name" value="IPNS-like_FE2OG_OXY"/>
</dbReference>
<keyword evidence="1" id="KW-0479">Metal-binding</keyword>
<evidence type="ECO:0000259" key="2">
    <source>
        <dbReference type="PROSITE" id="PS51471"/>
    </source>
</evidence>
<keyword evidence="4" id="KW-1185">Reference proteome</keyword>
<evidence type="ECO:0000256" key="1">
    <source>
        <dbReference type="RuleBase" id="RU003682"/>
    </source>
</evidence>
<dbReference type="SUPFAM" id="SSF51197">
    <property type="entry name" value="Clavaminate synthase-like"/>
    <property type="match status" value="1"/>
</dbReference>
<dbReference type="Pfam" id="PF14226">
    <property type="entry name" value="DIOX_N"/>
    <property type="match status" value="1"/>
</dbReference>
<accession>A0A8K1CC71</accession>
<dbReference type="PROSITE" id="PS51471">
    <property type="entry name" value="FE2OG_OXY"/>
    <property type="match status" value="1"/>
</dbReference>
<dbReference type="EMBL" id="SPLM01000108">
    <property type="protein sequence ID" value="TMW60125.1"/>
    <property type="molecule type" value="Genomic_DNA"/>
</dbReference>
<keyword evidence="1" id="KW-0408">Iron</keyword>
<dbReference type="InterPro" id="IPR027443">
    <property type="entry name" value="IPNS-like_sf"/>
</dbReference>
<dbReference type="InterPro" id="IPR005123">
    <property type="entry name" value="Oxoglu/Fe-dep_dioxygenase_dom"/>
</dbReference>
<protein>
    <recommendedName>
        <fullName evidence="2">Fe2OG dioxygenase domain-containing protein</fullName>
    </recommendedName>
</protein>
<dbReference type="AlphaFoldDB" id="A0A8K1CC71"/>
<gene>
    <name evidence="3" type="ORF">Poli38472_000167</name>
</gene>
<dbReference type="Pfam" id="PF03171">
    <property type="entry name" value="2OG-FeII_Oxy"/>
    <property type="match status" value="1"/>
</dbReference>
<dbReference type="Gene3D" id="2.60.120.330">
    <property type="entry name" value="B-lactam Antibiotic, Isopenicillin N Synthase, Chain"/>
    <property type="match status" value="1"/>
</dbReference>
<dbReference type="OrthoDB" id="288590at2759"/>
<dbReference type="GO" id="GO:0046872">
    <property type="term" value="F:metal ion binding"/>
    <property type="evidence" value="ECO:0007669"/>
    <property type="project" value="UniProtKB-KW"/>
</dbReference>
<name>A0A8K1CC71_PYTOL</name>
<organism evidence="3 4">
    <name type="scientific">Pythium oligandrum</name>
    <name type="common">Mycoparasitic fungus</name>
    <dbReference type="NCBI Taxonomy" id="41045"/>
    <lineage>
        <taxon>Eukaryota</taxon>
        <taxon>Sar</taxon>
        <taxon>Stramenopiles</taxon>
        <taxon>Oomycota</taxon>
        <taxon>Peronosporomycetes</taxon>
        <taxon>Pythiales</taxon>
        <taxon>Pythiaceae</taxon>
        <taxon>Pythium</taxon>
    </lineage>
</organism>
<dbReference type="PANTHER" id="PTHR47990">
    <property type="entry name" value="2-OXOGLUTARATE (2OG) AND FE(II)-DEPENDENT OXYGENASE SUPERFAMILY PROTEIN-RELATED"/>
    <property type="match status" value="1"/>
</dbReference>
<reference evidence="3" key="1">
    <citation type="submission" date="2019-03" db="EMBL/GenBank/DDBJ databases">
        <title>Long read genome sequence of the mycoparasitic Pythium oligandrum ATCC 38472 isolated from sugarbeet rhizosphere.</title>
        <authorList>
            <person name="Gaulin E."/>
        </authorList>
    </citation>
    <scope>NUCLEOTIDE SEQUENCE</scope>
    <source>
        <strain evidence="3">ATCC 38472_TT</strain>
    </source>
</reference>
<feature type="domain" description="Fe2OG dioxygenase" evidence="2">
    <location>
        <begin position="196"/>
        <end position="298"/>
    </location>
</feature>